<accession>A0A4S8NIM5</accession>
<dbReference type="RefSeq" id="WP_136562566.1">
    <property type="nucleotide sequence ID" value="NZ_BAABLS010000008.1"/>
</dbReference>
<dbReference type="CDD" id="cd11614">
    <property type="entry name" value="SAF_CpaB_FlgA_like"/>
    <property type="match status" value="1"/>
</dbReference>
<evidence type="ECO:0000313" key="3">
    <source>
        <dbReference type="Proteomes" id="UP000307087"/>
    </source>
</evidence>
<reference evidence="2 3" key="1">
    <citation type="journal article" date="2009" name="Int. J. Syst. Evol. Microbiol.">
        <title>Nocardioides caeni sp. nov., isolated from wastewater.</title>
        <authorList>
            <person name="Yoon J.H."/>
            <person name="Kang S.J."/>
            <person name="Park S."/>
            <person name="Kim W."/>
            <person name="Oh T.K."/>
        </authorList>
    </citation>
    <scope>NUCLEOTIDE SEQUENCE [LARGE SCALE GENOMIC DNA]</scope>
    <source>
        <strain evidence="2 3">DSM 23134</strain>
    </source>
</reference>
<dbReference type="AlphaFoldDB" id="A0A4S8NIM5"/>
<protein>
    <submittedName>
        <fullName evidence="2">Pilus assembly protein CpaB</fullName>
    </submittedName>
</protein>
<proteinExistence type="predicted"/>
<name>A0A4S8NIM5_9ACTN</name>
<evidence type="ECO:0000259" key="1">
    <source>
        <dbReference type="SMART" id="SM00858"/>
    </source>
</evidence>
<dbReference type="EMBL" id="STGW01000004">
    <property type="protein sequence ID" value="THV14804.1"/>
    <property type="molecule type" value="Genomic_DNA"/>
</dbReference>
<evidence type="ECO:0000313" key="2">
    <source>
        <dbReference type="EMBL" id="THV14804.1"/>
    </source>
</evidence>
<dbReference type="Proteomes" id="UP000307087">
    <property type="component" value="Unassembled WGS sequence"/>
</dbReference>
<sequence>METRDLRRRWRDRRQQARRRLLRHRHLLALVLTGVAVLATLRTLAPPPPATTVVLVAARDLAAGEVLEAGDLTEAHLPPDLVPAGIASTPVGQTLAGPLRRGEPVTDVRLTGPELATGQPPDTVAQPVRLTDAGQAALLGTGDRIDLIATDPRSGASLALAFDVTVLAVPPTDHASDPALPGRLVLLAVDAGDVLDITAASSTSYVTYTWRRDTKSH</sequence>
<dbReference type="SMART" id="SM00858">
    <property type="entry name" value="SAF"/>
    <property type="match status" value="1"/>
</dbReference>
<dbReference type="InterPro" id="IPR013974">
    <property type="entry name" value="SAF"/>
</dbReference>
<keyword evidence="3" id="KW-1185">Reference proteome</keyword>
<dbReference type="Pfam" id="PF08666">
    <property type="entry name" value="SAF"/>
    <property type="match status" value="1"/>
</dbReference>
<gene>
    <name evidence="2" type="ORF">E9934_09180</name>
</gene>
<dbReference type="OrthoDB" id="4808509at2"/>
<organism evidence="2 3">
    <name type="scientific">Nocardioides caeni</name>
    <dbReference type="NCBI Taxonomy" id="574700"/>
    <lineage>
        <taxon>Bacteria</taxon>
        <taxon>Bacillati</taxon>
        <taxon>Actinomycetota</taxon>
        <taxon>Actinomycetes</taxon>
        <taxon>Propionibacteriales</taxon>
        <taxon>Nocardioidaceae</taxon>
        <taxon>Nocardioides</taxon>
    </lineage>
</organism>
<comment type="caution">
    <text evidence="2">The sequence shown here is derived from an EMBL/GenBank/DDBJ whole genome shotgun (WGS) entry which is preliminary data.</text>
</comment>
<feature type="domain" description="SAF" evidence="1">
    <location>
        <begin position="52"/>
        <end position="111"/>
    </location>
</feature>